<dbReference type="AlphaFoldDB" id="A0A0B6ZQ62"/>
<dbReference type="EMBL" id="HACG01023647">
    <property type="protein sequence ID" value="CEK70512.1"/>
    <property type="molecule type" value="Transcribed_RNA"/>
</dbReference>
<evidence type="ECO:0000313" key="1">
    <source>
        <dbReference type="EMBL" id="CEK70512.1"/>
    </source>
</evidence>
<sequence>MLISSSRLSYVVESMRYLGGFLDDKTSDLISFTSSFFFLNYRNSLSSSSSSSYSIVLVLHCSY</sequence>
<proteinExistence type="predicted"/>
<protein>
    <submittedName>
        <fullName evidence="1">Uncharacterized protein</fullName>
    </submittedName>
</protein>
<gene>
    <name evidence="1" type="primary">ORF74470</name>
</gene>
<feature type="non-terminal residue" evidence="1">
    <location>
        <position position="63"/>
    </location>
</feature>
<name>A0A0B6ZQ62_9EUPU</name>
<reference evidence="1" key="1">
    <citation type="submission" date="2014-12" db="EMBL/GenBank/DDBJ databases">
        <title>Insight into the proteome of Arion vulgaris.</title>
        <authorList>
            <person name="Aradska J."/>
            <person name="Bulat T."/>
            <person name="Smidak R."/>
            <person name="Sarate P."/>
            <person name="Gangsoo J."/>
            <person name="Sialana F."/>
            <person name="Bilban M."/>
            <person name="Lubec G."/>
        </authorList>
    </citation>
    <scope>NUCLEOTIDE SEQUENCE</scope>
    <source>
        <tissue evidence="1">Skin</tissue>
    </source>
</reference>
<accession>A0A0B6ZQ62</accession>
<organism evidence="1">
    <name type="scientific">Arion vulgaris</name>
    <dbReference type="NCBI Taxonomy" id="1028688"/>
    <lineage>
        <taxon>Eukaryota</taxon>
        <taxon>Metazoa</taxon>
        <taxon>Spiralia</taxon>
        <taxon>Lophotrochozoa</taxon>
        <taxon>Mollusca</taxon>
        <taxon>Gastropoda</taxon>
        <taxon>Heterobranchia</taxon>
        <taxon>Euthyneura</taxon>
        <taxon>Panpulmonata</taxon>
        <taxon>Eupulmonata</taxon>
        <taxon>Stylommatophora</taxon>
        <taxon>Helicina</taxon>
        <taxon>Arionoidea</taxon>
        <taxon>Arionidae</taxon>
        <taxon>Arion</taxon>
    </lineage>
</organism>